<dbReference type="Pfam" id="PF01488">
    <property type="entry name" value="Shikimate_DH"/>
    <property type="match status" value="1"/>
</dbReference>
<evidence type="ECO:0000256" key="4">
    <source>
        <dbReference type="ARBA" id="ARBA00022857"/>
    </source>
</evidence>
<comment type="pathway">
    <text evidence="1 8">Metabolic intermediate biosynthesis; chorismate biosynthesis; chorismate from D-erythrose 4-phosphate and phosphoenolpyruvate: step 4/7.</text>
</comment>
<feature type="binding site" evidence="8">
    <location>
        <begin position="15"/>
        <end position="17"/>
    </location>
    <ligand>
        <name>shikimate</name>
        <dbReference type="ChEBI" id="CHEBI:36208"/>
    </ligand>
</feature>
<evidence type="ECO:0000256" key="6">
    <source>
        <dbReference type="ARBA" id="ARBA00023141"/>
    </source>
</evidence>
<dbReference type="RefSeq" id="WP_188607820.1">
    <property type="nucleotide sequence ID" value="NZ_BMGG01000001.1"/>
</dbReference>
<name>A0A916TXU3_9HYPH</name>
<dbReference type="GO" id="GO:0019632">
    <property type="term" value="P:shikimate metabolic process"/>
    <property type="evidence" value="ECO:0007669"/>
    <property type="project" value="InterPro"/>
</dbReference>
<reference evidence="12" key="2">
    <citation type="submission" date="2020-09" db="EMBL/GenBank/DDBJ databases">
        <authorList>
            <person name="Sun Q."/>
            <person name="Zhou Y."/>
        </authorList>
    </citation>
    <scope>NUCLEOTIDE SEQUENCE</scope>
    <source>
        <strain evidence="12">CGMCC 1.12919</strain>
    </source>
</reference>
<evidence type="ECO:0000313" key="13">
    <source>
        <dbReference type="Proteomes" id="UP000637002"/>
    </source>
</evidence>
<dbReference type="InterPro" id="IPR013708">
    <property type="entry name" value="Shikimate_DH-bd_N"/>
</dbReference>
<dbReference type="GO" id="GO:0008652">
    <property type="term" value="P:amino acid biosynthetic process"/>
    <property type="evidence" value="ECO:0007669"/>
    <property type="project" value="UniProtKB-KW"/>
</dbReference>
<keyword evidence="4 8" id="KW-0521">NADP</keyword>
<organism evidence="12 13">
    <name type="scientific">Chelatococcus reniformis</name>
    <dbReference type="NCBI Taxonomy" id="1494448"/>
    <lineage>
        <taxon>Bacteria</taxon>
        <taxon>Pseudomonadati</taxon>
        <taxon>Pseudomonadota</taxon>
        <taxon>Alphaproteobacteria</taxon>
        <taxon>Hyphomicrobiales</taxon>
        <taxon>Chelatococcaceae</taxon>
        <taxon>Chelatococcus</taxon>
    </lineage>
</organism>
<feature type="binding site" evidence="8">
    <location>
        <position position="217"/>
    </location>
    <ligand>
        <name>NADP(+)</name>
        <dbReference type="ChEBI" id="CHEBI:58349"/>
    </ligand>
</feature>
<feature type="binding site" evidence="8">
    <location>
        <position position="219"/>
    </location>
    <ligand>
        <name>shikimate</name>
        <dbReference type="ChEBI" id="CHEBI:36208"/>
    </ligand>
</feature>
<accession>A0A916TXU3</accession>
<dbReference type="CDD" id="cd01065">
    <property type="entry name" value="NAD_bind_Shikimate_DH"/>
    <property type="match status" value="1"/>
</dbReference>
<feature type="domain" description="Shikimate dehydrogenase substrate binding N-terminal" evidence="10">
    <location>
        <begin position="7"/>
        <end position="89"/>
    </location>
</feature>
<dbReference type="Pfam" id="PF08501">
    <property type="entry name" value="Shikimate_dh_N"/>
    <property type="match status" value="1"/>
</dbReference>
<feature type="binding site" evidence="8">
    <location>
        <position position="62"/>
    </location>
    <ligand>
        <name>shikimate</name>
        <dbReference type="ChEBI" id="CHEBI:36208"/>
    </ligand>
</feature>
<feature type="binding site" evidence="8">
    <location>
        <begin position="128"/>
        <end position="132"/>
    </location>
    <ligand>
        <name>NADP(+)</name>
        <dbReference type="ChEBI" id="CHEBI:58349"/>
    </ligand>
</feature>
<dbReference type="InterPro" id="IPR046346">
    <property type="entry name" value="Aminoacid_DH-like_N_sf"/>
</dbReference>
<evidence type="ECO:0000259" key="10">
    <source>
        <dbReference type="Pfam" id="PF08501"/>
    </source>
</evidence>
<evidence type="ECO:0000259" key="11">
    <source>
        <dbReference type="Pfam" id="PF18317"/>
    </source>
</evidence>
<gene>
    <name evidence="8 12" type="primary">aroE</name>
    <name evidence="12" type="ORF">GCM10010994_08460</name>
</gene>
<evidence type="ECO:0000256" key="7">
    <source>
        <dbReference type="ARBA" id="ARBA00049442"/>
    </source>
</evidence>
<proteinExistence type="inferred from homology"/>
<sequence>MSPRACVIGDPIAHSRSPLIHRYWLAQHDIAGSYERQHITAAALPAFIAELRAGGWRGCNVTVPHKGAVAAQVDELTPVAARLGAANTLWLEEGRLRADNTDVAGFMDNLDQAAPGWRARAGAATVLGAGGAARAAVHGLLERGVGTVHVVNRSVERATQLAQAFGPRVRPAAWDKVGNALAGSGLLVNTTSLGMSGQPSLALDLSPLPAGATVYDIVYVPLETPLLAQARARDLEVVDGLGMLLHQAVPGFERWFGVRPEVTKELRDLLVADIEGTR</sequence>
<dbReference type="GO" id="GO:0009073">
    <property type="term" value="P:aromatic amino acid family biosynthetic process"/>
    <property type="evidence" value="ECO:0007669"/>
    <property type="project" value="UniProtKB-KW"/>
</dbReference>
<evidence type="ECO:0000256" key="5">
    <source>
        <dbReference type="ARBA" id="ARBA00023002"/>
    </source>
</evidence>
<comment type="function">
    <text evidence="8">Involved in the biosynthesis of the chorismate, which leads to the biosynthesis of aromatic amino acids. Catalyzes the reversible NADPH linked reduction of 3-dehydroshikimate (DHSA) to yield shikimate (SA).</text>
</comment>
<evidence type="ECO:0000313" key="12">
    <source>
        <dbReference type="EMBL" id="GGC51633.1"/>
    </source>
</evidence>
<dbReference type="GO" id="GO:0004764">
    <property type="term" value="F:shikimate 3-dehydrogenase (NADP+) activity"/>
    <property type="evidence" value="ECO:0007669"/>
    <property type="project" value="UniProtKB-UniRule"/>
</dbReference>
<comment type="catalytic activity">
    <reaction evidence="7 8">
        <text>shikimate + NADP(+) = 3-dehydroshikimate + NADPH + H(+)</text>
        <dbReference type="Rhea" id="RHEA:17737"/>
        <dbReference type="ChEBI" id="CHEBI:15378"/>
        <dbReference type="ChEBI" id="CHEBI:16630"/>
        <dbReference type="ChEBI" id="CHEBI:36208"/>
        <dbReference type="ChEBI" id="CHEBI:57783"/>
        <dbReference type="ChEBI" id="CHEBI:58349"/>
        <dbReference type="EC" id="1.1.1.25"/>
    </reaction>
</comment>
<feature type="binding site" evidence="8">
    <location>
        <position position="240"/>
    </location>
    <ligand>
        <name>NADP(+)</name>
        <dbReference type="ChEBI" id="CHEBI:58349"/>
    </ligand>
</feature>
<dbReference type="Gene3D" id="3.40.50.10860">
    <property type="entry name" value="Leucine Dehydrogenase, chain A, domain 1"/>
    <property type="match status" value="1"/>
</dbReference>
<dbReference type="InterPro" id="IPR041121">
    <property type="entry name" value="SDH_C"/>
</dbReference>
<dbReference type="InterPro" id="IPR011342">
    <property type="entry name" value="Shikimate_DH"/>
</dbReference>
<comment type="caution">
    <text evidence="12">The sequence shown here is derived from an EMBL/GenBank/DDBJ whole genome shotgun (WGS) entry which is preliminary data.</text>
</comment>
<dbReference type="Proteomes" id="UP000637002">
    <property type="component" value="Unassembled WGS sequence"/>
</dbReference>
<keyword evidence="13" id="KW-1185">Reference proteome</keyword>
<comment type="similarity">
    <text evidence="8">Belongs to the shikimate dehydrogenase family.</text>
</comment>
<dbReference type="NCBIfam" id="TIGR00507">
    <property type="entry name" value="aroE"/>
    <property type="match status" value="1"/>
</dbReference>
<keyword evidence="6 8" id="KW-0057">Aromatic amino acid biosynthesis</keyword>
<dbReference type="HAMAP" id="MF_00222">
    <property type="entry name" value="Shikimate_DH_AroE"/>
    <property type="match status" value="1"/>
</dbReference>
<keyword evidence="5 8" id="KW-0560">Oxidoreductase</keyword>
<dbReference type="Pfam" id="PF18317">
    <property type="entry name" value="SDH_C"/>
    <property type="match status" value="1"/>
</dbReference>
<protein>
    <recommendedName>
        <fullName evidence="2 8">Shikimate dehydrogenase (NADP(+))</fullName>
        <shortName evidence="8">SDH</shortName>
        <ecNumber evidence="2 8">1.1.1.25</ecNumber>
    </recommendedName>
</protein>
<dbReference type="PANTHER" id="PTHR21089:SF1">
    <property type="entry name" value="BIFUNCTIONAL 3-DEHYDROQUINATE DEHYDRATASE_SHIKIMATE DEHYDROGENASE, CHLOROPLASTIC"/>
    <property type="match status" value="1"/>
</dbReference>
<dbReference type="AlphaFoldDB" id="A0A916TXU3"/>
<dbReference type="NCBIfam" id="NF001312">
    <property type="entry name" value="PRK00258.1-4"/>
    <property type="match status" value="1"/>
</dbReference>
<dbReference type="EC" id="1.1.1.25" evidence="2 8"/>
<dbReference type="GO" id="GO:0050661">
    <property type="term" value="F:NADP binding"/>
    <property type="evidence" value="ECO:0007669"/>
    <property type="project" value="InterPro"/>
</dbReference>
<feature type="binding site" evidence="8">
    <location>
        <position position="102"/>
    </location>
    <ligand>
        <name>shikimate</name>
        <dbReference type="ChEBI" id="CHEBI:36208"/>
    </ligand>
</feature>
<dbReference type="InterPro" id="IPR022893">
    <property type="entry name" value="Shikimate_DH_fam"/>
</dbReference>
<reference evidence="12" key="1">
    <citation type="journal article" date="2014" name="Int. J. Syst. Evol. Microbiol.">
        <title>Complete genome sequence of Corynebacterium casei LMG S-19264T (=DSM 44701T), isolated from a smear-ripened cheese.</title>
        <authorList>
            <consortium name="US DOE Joint Genome Institute (JGI-PGF)"/>
            <person name="Walter F."/>
            <person name="Albersmeier A."/>
            <person name="Kalinowski J."/>
            <person name="Ruckert C."/>
        </authorList>
    </citation>
    <scope>NUCLEOTIDE SEQUENCE</scope>
    <source>
        <strain evidence="12">CGMCC 1.12919</strain>
    </source>
</reference>
<feature type="binding site" evidence="8">
    <location>
        <position position="87"/>
    </location>
    <ligand>
        <name>shikimate</name>
        <dbReference type="ChEBI" id="CHEBI:36208"/>
    </ligand>
</feature>
<feature type="domain" description="Quinate/shikimate 5-dehydrogenase/glutamyl-tRNA reductase" evidence="9">
    <location>
        <begin position="123"/>
        <end position="191"/>
    </location>
</feature>
<feature type="active site" description="Proton acceptor" evidence="8">
    <location>
        <position position="66"/>
    </location>
</feature>
<dbReference type="InterPro" id="IPR006151">
    <property type="entry name" value="Shikm_DH/Glu-tRNA_Rdtase"/>
</dbReference>
<dbReference type="GO" id="GO:0009423">
    <property type="term" value="P:chorismate biosynthetic process"/>
    <property type="evidence" value="ECO:0007669"/>
    <property type="project" value="UniProtKB-UniRule"/>
</dbReference>
<feature type="binding site" evidence="8">
    <location>
        <position position="247"/>
    </location>
    <ligand>
        <name>shikimate</name>
        <dbReference type="ChEBI" id="CHEBI:36208"/>
    </ligand>
</feature>
<dbReference type="SUPFAM" id="SSF53223">
    <property type="entry name" value="Aminoacid dehydrogenase-like, N-terminal domain"/>
    <property type="match status" value="1"/>
</dbReference>
<dbReference type="SUPFAM" id="SSF51735">
    <property type="entry name" value="NAD(P)-binding Rossmann-fold domains"/>
    <property type="match status" value="1"/>
</dbReference>
<dbReference type="PANTHER" id="PTHR21089">
    <property type="entry name" value="SHIKIMATE DEHYDROGENASE"/>
    <property type="match status" value="1"/>
</dbReference>
<dbReference type="EMBL" id="BMGG01000001">
    <property type="protein sequence ID" value="GGC51633.1"/>
    <property type="molecule type" value="Genomic_DNA"/>
</dbReference>
<evidence type="ECO:0000256" key="8">
    <source>
        <dbReference type="HAMAP-Rule" id="MF_00222"/>
    </source>
</evidence>
<comment type="subunit">
    <text evidence="8">Homodimer.</text>
</comment>
<comment type="caution">
    <text evidence="8">Lacks conserved residue(s) required for the propagation of feature annotation.</text>
</comment>
<feature type="domain" description="SDH C-terminal" evidence="11">
    <location>
        <begin position="240"/>
        <end position="262"/>
    </location>
</feature>
<evidence type="ECO:0000259" key="9">
    <source>
        <dbReference type="Pfam" id="PF01488"/>
    </source>
</evidence>
<dbReference type="GO" id="GO:0005829">
    <property type="term" value="C:cytosol"/>
    <property type="evidence" value="ECO:0007669"/>
    <property type="project" value="TreeGrafter"/>
</dbReference>
<keyword evidence="3 8" id="KW-0028">Amino-acid biosynthesis</keyword>
<evidence type="ECO:0000256" key="1">
    <source>
        <dbReference type="ARBA" id="ARBA00004871"/>
    </source>
</evidence>
<evidence type="ECO:0000256" key="2">
    <source>
        <dbReference type="ARBA" id="ARBA00012962"/>
    </source>
</evidence>
<evidence type="ECO:0000256" key="3">
    <source>
        <dbReference type="ARBA" id="ARBA00022605"/>
    </source>
</evidence>
<dbReference type="Gene3D" id="3.40.50.720">
    <property type="entry name" value="NAD(P)-binding Rossmann-like Domain"/>
    <property type="match status" value="1"/>
</dbReference>
<dbReference type="InterPro" id="IPR036291">
    <property type="entry name" value="NAD(P)-bd_dom_sf"/>
</dbReference>